<reference evidence="1" key="1">
    <citation type="submission" date="2021-06" db="EMBL/GenBank/DDBJ databases">
        <authorList>
            <person name="Kallberg Y."/>
            <person name="Tangrot J."/>
            <person name="Rosling A."/>
        </authorList>
    </citation>
    <scope>NUCLEOTIDE SEQUENCE</scope>
    <source>
        <strain evidence="1">MT106</strain>
    </source>
</reference>
<name>A0A9N9CXK8_9GLOM</name>
<protein>
    <submittedName>
        <fullName evidence="1">1163_t:CDS:1</fullName>
    </submittedName>
</protein>
<dbReference type="Proteomes" id="UP000789831">
    <property type="component" value="Unassembled WGS sequence"/>
</dbReference>
<dbReference type="AlphaFoldDB" id="A0A9N9CXK8"/>
<sequence length="157" mass="17952">MAYEITPHDFCLIVKNPKCKGKEINNGTAKEGHPNCDWCKGNYFVGGECNYGGRHKMTDDLRQINQNFRTFDTLVKQQIKLSKSKNEKEFTSSKKNLLNSFKSLKEKCEDECGVGFFYGSCIGLDGDKSIFASRIKETFKRLAKELGYYMNQIENST</sequence>
<organism evidence="1 2">
    <name type="scientific">Ambispora gerdemannii</name>
    <dbReference type="NCBI Taxonomy" id="144530"/>
    <lineage>
        <taxon>Eukaryota</taxon>
        <taxon>Fungi</taxon>
        <taxon>Fungi incertae sedis</taxon>
        <taxon>Mucoromycota</taxon>
        <taxon>Glomeromycotina</taxon>
        <taxon>Glomeromycetes</taxon>
        <taxon>Archaeosporales</taxon>
        <taxon>Ambisporaceae</taxon>
        <taxon>Ambispora</taxon>
    </lineage>
</organism>
<accession>A0A9N9CXK8</accession>
<keyword evidence="2" id="KW-1185">Reference proteome</keyword>
<gene>
    <name evidence="1" type="ORF">AGERDE_LOCUS9987</name>
</gene>
<comment type="caution">
    <text evidence="1">The sequence shown here is derived from an EMBL/GenBank/DDBJ whole genome shotgun (WGS) entry which is preliminary data.</text>
</comment>
<proteinExistence type="predicted"/>
<evidence type="ECO:0000313" key="2">
    <source>
        <dbReference type="Proteomes" id="UP000789831"/>
    </source>
</evidence>
<dbReference type="OrthoDB" id="10388232at2759"/>
<dbReference type="EMBL" id="CAJVPL010002772">
    <property type="protein sequence ID" value="CAG8619358.1"/>
    <property type="molecule type" value="Genomic_DNA"/>
</dbReference>
<evidence type="ECO:0000313" key="1">
    <source>
        <dbReference type="EMBL" id="CAG8619358.1"/>
    </source>
</evidence>